<dbReference type="InterPro" id="IPR027417">
    <property type="entry name" value="P-loop_NTPase"/>
</dbReference>
<feature type="binding site" evidence="8">
    <location>
        <position position="458"/>
    </location>
    <ligand>
        <name>Zn(2+)</name>
        <dbReference type="ChEBI" id="CHEBI:29105"/>
        <label>2</label>
    </ligand>
</feature>
<dbReference type="STRING" id="260086.SAMN05216207_101733"/>
<keyword evidence="7 8" id="KW-0238">DNA-binding</keyword>
<keyword evidence="6 8" id="KW-0067">ATP-binding</keyword>
<keyword evidence="1 8" id="KW-0639">Primosome</keyword>
<proteinExistence type="inferred from homology"/>
<dbReference type="GO" id="GO:0006270">
    <property type="term" value="P:DNA replication initiation"/>
    <property type="evidence" value="ECO:0007669"/>
    <property type="project" value="TreeGrafter"/>
</dbReference>
<evidence type="ECO:0000313" key="11">
    <source>
        <dbReference type="EMBL" id="SFN58694.1"/>
    </source>
</evidence>
<feature type="binding site" evidence="8">
    <location>
        <position position="470"/>
    </location>
    <ligand>
        <name>Zn(2+)</name>
        <dbReference type="ChEBI" id="CHEBI:29105"/>
        <label>1</label>
    </ligand>
</feature>
<keyword evidence="2 8" id="KW-0235">DNA replication</keyword>
<organism evidence="11 12">
    <name type="scientific">Pseudonocardia ammonioxydans</name>
    <dbReference type="NCBI Taxonomy" id="260086"/>
    <lineage>
        <taxon>Bacteria</taxon>
        <taxon>Bacillati</taxon>
        <taxon>Actinomycetota</taxon>
        <taxon>Actinomycetes</taxon>
        <taxon>Pseudonocardiales</taxon>
        <taxon>Pseudonocardiaceae</taxon>
        <taxon>Pseudonocardia</taxon>
    </lineage>
</organism>
<feature type="region of interest" description="Disordered" evidence="9">
    <location>
        <begin position="140"/>
        <end position="159"/>
    </location>
</feature>
<feature type="binding site" evidence="8">
    <location>
        <position position="418"/>
    </location>
    <ligand>
        <name>Zn(2+)</name>
        <dbReference type="ChEBI" id="CHEBI:29105"/>
        <label>2</label>
    </ligand>
</feature>
<dbReference type="Gene3D" id="3.40.1440.60">
    <property type="entry name" value="PriA, 3(prime) DNA-binding domain"/>
    <property type="match status" value="1"/>
</dbReference>
<gene>
    <name evidence="8" type="primary">priA</name>
    <name evidence="11" type="ORF">SAMN05216207_101733</name>
</gene>
<dbReference type="InterPro" id="IPR005259">
    <property type="entry name" value="PriA"/>
</dbReference>
<feature type="compositionally biased region" description="Low complexity" evidence="9">
    <location>
        <begin position="1"/>
        <end position="12"/>
    </location>
</feature>
<feature type="binding site" evidence="8">
    <location>
        <position position="473"/>
    </location>
    <ligand>
        <name>Zn(2+)</name>
        <dbReference type="ChEBI" id="CHEBI:29105"/>
        <label>1</label>
    </ligand>
</feature>
<keyword evidence="11" id="KW-0378">Hydrolase</keyword>
<evidence type="ECO:0000256" key="9">
    <source>
        <dbReference type="SAM" id="MobiDB-lite"/>
    </source>
</evidence>
<dbReference type="PANTHER" id="PTHR30580">
    <property type="entry name" value="PRIMOSOMAL PROTEIN N"/>
    <property type="match status" value="1"/>
</dbReference>
<protein>
    <recommendedName>
        <fullName evidence="8">Probable replication restart protein PriA</fullName>
    </recommendedName>
    <alternativeName>
        <fullName evidence="8">Putative ATP-dependent DNA helicase PriA</fullName>
    </alternativeName>
</protein>
<dbReference type="GO" id="GO:0006269">
    <property type="term" value="P:DNA replication, synthesis of primer"/>
    <property type="evidence" value="ECO:0007669"/>
    <property type="project" value="UniProtKB-KW"/>
</dbReference>
<dbReference type="EMBL" id="FOUY01000017">
    <property type="protein sequence ID" value="SFN58694.1"/>
    <property type="molecule type" value="Genomic_DNA"/>
</dbReference>
<dbReference type="SUPFAM" id="SSF52540">
    <property type="entry name" value="P-loop containing nucleoside triphosphate hydrolases"/>
    <property type="match status" value="1"/>
</dbReference>
<feature type="binding site" evidence="8">
    <location>
        <position position="461"/>
    </location>
    <ligand>
        <name>Zn(2+)</name>
        <dbReference type="ChEBI" id="CHEBI:29105"/>
        <label>2</label>
    </ligand>
</feature>
<dbReference type="GO" id="GO:0043138">
    <property type="term" value="F:3'-5' DNA helicase activity"/>
    <property type="evidence" value="ECO:0007669"/>
    <property type="project" value="TreeGrafter"/>
</dbReference>
<dbReference type="GO" id="GO:0005524">
    <property type="term" value="F:ATP binding"/>
    <property type="evidence" value="ECO:0007669"/>
    <property type="project" value="UniProtKB-UniRule"/>
</dbReference>
<dbReference type="AlphaFoldDB" id="A0A1I5A888"/>
<dbReference type="PANTHER" id="PTHR30580:SF0">
    <property type="entry name" value="PRIMOSOMAL PROTEIN N"/>
    <property type="match status" value="1"/>
</dbReference>
<dbReference type="RefSeq" id="WP_093344467.1">
    <property type="nucleotide sequence ID" value="NZ_FOUY01000017.1"/>
</dbReference>
<feature type="region of interest" description="Disordered" evidence="9">
    <location>
        <begin position="426"/>
        <end position="448"/>
    </location>
</feature>
<evidence type="ECO:0000256" key="1">
    <source>
        <dbReference type="ARBA" id="ARBA00022515"/>
    </source>
</evidence>
<evidence type="ECO:0000256" key="6">
    <source>
        <dbReference type="ARBA" id="ARBA00022840"/>
    </source>
</evidence>
<reference evidence="11 12" key="1">
    <citation type="submission" date="2016-10" db="EMBL/GenBank/DDBJ databases">
        <authorList>
            <person name="de Groot N.N."/>
        </authorList>
    </citation>
    <scope>NUCLEOTIDE SEQUENCE [LARGE SCALE GENOMIC DNA]</scope>
    <source>
        <strain evidence="11 12">CGMCC 4.1877</strain>
    </source>
</reference>
<evidence type="ECO:0000313" key="12">
    <source>
        <dbReference type="Proteomes" id="UP000199614"/>
    </source>
</evidence>
<dbReference type="GO" id="GO:0003677">
    <property type="term" value="F:DNA binding"/>
    <property type="evidence" value="ECO:0007669"/>
    <property type="project" value="UniProtKB-UniRule"/>
</dbReference>
<dbReference type="GO" id="GO:0008270">
    <property type="term" value="F:zinc ion binding"/>
    <property type="evidence" value="ECO:0007669"/>
    <property type="project" value="UniProtKB-UniRule"/>
</dbReference>
<evidence type="ECO:0000256" key="8">
    <source>
        <dbReference type="HAMAP-Rule" id="MF_00983"/>
    </source>
</evidence>
<dbReference type="GO" id="GO:0006302">
    <property type="term" value="P:double-strand break repair"/>
    <property type="evidence" value="ECO:0007669"/>
    <property type="project" value="InterPro"/>
</dbReference>
<dbReference type="Gene3D" id="3.40.50.300">
    <property type="entry name" value="P-loop containing nucleotide triphosphate hydrolases"/>
    <property type="match status" value="1"/>
</dbReference>
<keyword evidence="5 8" id="KW-0862">Zinc</keyword>
<name>A0A1I5A888_PSUAM</name>
<feature type="binding site" evidence="8">
    <location>
        <position position="415"/>
    </location>
    <ligand>
        <name>Zn(2+)</name>
        <dbReference type="ChEBI" id="CHEBI:29105"/>
        <label>2</label>
    </ligand>
</feature>
<feature type="domain" description="Primosomal protein N' 3' DNA-binding" evidence="10">
    <location>
        <begin position="35"/>
        <end position="134"/>
    </location>
</feature>
<feature type="binding site" evidence="8">
    <location>
        <position position="409"/>
    </location>
    <ligand>
        <name>Zn(2+)</name>
        <dbReference type="ChEBI" id="CHEBI:29105"/>
        <label>1</label>
    </ligand>
</feature>
<evidence type="ECO:0000259" key="10">
    <source>
        <dbReference type="Pfam" id="PF17764"/>
    </source>
</evidence>
<keyword evidence="3 8" id="KW-0479">Metal-binding</keyword>
<feature type="region of interest" description="Disordered" evidence="9">
    <location>
        <begin position="1"/>
        <end position="28"/>
    </location>
</feature>
<keyword evidence="11" id="KW-0347">Helicase</keyword>
<accession>A0A1I5A888</accession>
<dbReference type="GO" id="GO:0006310">
    <property type="term" value="P:DNA recombination"/>
    <property type="evidence" value="ECO:0007669"/>
    <property type="project" value="InterPro"/>
</dbReference>
<comment type="caution">
    <text evidence="8">As this protein does not have any detectable helicase domains, it probably does not have helicase activity.</text>
</comment>
<evidence type="ECO:0000256" key="7">
    <source>
        <dbReference type="ARBA" id="ARBA00023125"/>
    </source>
</evidence>
<evidence type="ECO:0000256" key="3">
    <source>
        <dbReference type="ARBA" id="ARBA00022723"/>
    </source>
</evidence>
<dbReference type="HAMAP" id="MF_00983">
    <property type="entry name" value="PriA"/>
    <property type="match status" value="1"/>
</dbReference>
<evidence type="ECO:0000256" key="2">
    <source>
        <dbReference type="ARBA" id="ARBA00022705"/>
    </source>
</evidence>
<comment type="subunit">
    <text evidence="8">Component of the replication restart primosome.</text>
</comment>
<keyword evidence="4 8" id="KW-0547">Nucleotide-binding</keyword>
<dbReference type="Proteomes" id="UP000199614">
    <property type="component" value="Unassembled WGS sequence"/>
</dbReference>
<dbReference type="OrthoDB" id="3177118at2"/>
<keyword evidence="12" id="KW-1185">Reference proteome</keyword>
<dbReference type="InterPro" id="IPR041222">
    <property type="entry name" value="PriA_3primeBD"/>
</dbReference>
<feature type="region of interest" description="Disordered" evidence="9">
    <location>
        <begin position="649"/>
        <end position="673"/>
    </location>
</feature>
<feature type="compositionally biased region" description="Gly residues" evidence="9">
    <location>
        <begin position="428"/>
        <end position="448"/>
    </location>
</feature>
<dbReference type="InterPro" id="IPR042115">
    <property type="entry name" value="PriA_3primeBD_sf"/>
</dbReference>
<feature type="compositionally biased region" description="Basic and acidic residues" evidence="9">
    <location>
        <begin position="140"/>
        <end position="150"/>
    </location>
</feature>
<comment type="cofactor">
    <cofactor evidence="8">
        <name>Zn(2+)</name>
        <dbReference type="ChEBI" id="CHEBI:29105"/>
    </cofactor>
    <text evidence="8">Binds 2 zinc ions per subunit.</text>
</comment>
<evidence type="ECO:0000256" key="4">
    <source>
        <dbReference type="ARBA" id="ARBA00022741"/>
    </source>
</evidence>
<evidence type="ECO:0000256" key="5">
    <source>
        <dbReference type="ARBA" id="ARBA00022833"/>
    </source>
</evidence>
<dbReference type="GO" id="GO:1990077">
    <property type="term" value="C:primosome complex"/>
    <property type="evidence" value="ECO:0007669"/>
    <property type="project" value="UniProtKB-UniRule"/>
</dbReference>
<comment type="similarity">
    <text evidence="8">Belongs to the helicase family. PriA subfamily.</text>
</comment>
<sequence>MSSPATARSEGAARARRPARNRGEREPAGTLPVARVIVDVSLPHLDRPFDYRVPAHLDEAAVPGVRVRVRFAGRMLDGYLLERVEDSAHGGRLAWVEKVVSAEPVLTPAVAGLARAVADRYAGVLADVLRLAVPARHARVESEKPRDRTIPDPQPPDRAGWEAYPRGGALLDALAGGRAAHAVWQALPREDWATRLAEAAAATRIAGRSALLVVPDQRDVDRLHTACAAVLGEDAVVALTADLGPAERYRRWLAVRRGSVRVVVGTRSGAFAPLGELGLLAVWDDGDDSHSEPRAPYPQVRDVLMLRAHREGAALLVAGFARTAEAQLLVESGWASAVVADRATVRARAPRVTAIGESDTQLVRDPAARAARVPGVAFEAARAALRAGRPVLVQVPRSGYLPFLACASCREVARCRHCAGPIGLPRPGAGGGGAARPPAGGSGPDAAGGGAGAGLPACRWCGRAEPGFRCGNCGSRRLRAGVVGAGRTAEELGRAFPGVPVRTSGGGSAVLDDVGAGPSLVVATPGAEPVAEGGYGAALLLDGWAMLARPDLRVAEETLRRWFAAAAGVVPHGDGGRVVVVAESAIPTVQALVRWDPAGHAEGELAERADVGFPPAVRMAAVEGPPAAVAEICDTVLDPDRDPPEGVELLGPVEIDPPERPGGSAAGRDEIRERALLRVPRGAGRRLAAALHDAQAVRTARKAPETVRVRLDPDEIE</sequence>
<feature type="binding site" evidence="8">
    <location>
        <position position="406"/>
    </location>
    <ligand>
        <name>Zn(2+)</name>
        <dbReference type="ChEBI" id="CHEBI:29105"/>
        <label>1</label>
    </ligand>
</feature>
<comment type="function">
    <text evidence="8">Initiates the restart of stalled replication forks, which reloads the replicative helicase on sites other than the origin of replication. Recognizes and binds to abandoned replication forks and remodels them to uncover a helicase loading site. Promotes assembly of the primosome at these replication forks.</text>
</comment>
<dbReference type="Pfam" id="PF17764">
    <property type="entry name" value="PriA_3primeBD"/>
    <property type="match status" value="1"/>
</dbReference>